<protein>
    <submittedName>
        <fullName evidence="2">Uncharacterized protein</fullName>
    </submittedName>
</protein>
<keyword evidence="1" id="KW-0472">Membrane</keyword>
<organism evidence="2 3">
    <name type="scientific">Vespula maculifrons</name>
    <name type="common">Eastern yellow jacket</name>
    <name type="synonym">Wasp</name>
    <dbReference type="NCBI Taxonomy" id="7453"/>
    <lineage>
        <taxon>Eukaryota</taxon>
        <taxon>Metazoa</taxon>
        <taxon>Ecdysozoa</taxon>
        <taxon>Arthropoda</taxon>
        <taxon>Hexapoda</taxon>
        <taxon>Insecta</taxon>
        <taxon>Pterygota</taxon>
        <taxon>Neoptera</taxon>
        <taxon>Endopterygota</taxon>
        <taxon>Hymenoptera</taxon>
        <taxon>Apocrita</taxon>
        <taxon>Aculeata</taxon>
        <taxon>Vespoidea</taxon>
        <taxon>Vespidae</taxon>
        <taxon>Vespinae</taxon>
        <taxon>Vespula</taxon>
    </lineage>
</organism>
<reference evidence="2 3" key="1">
    <citation type="journal article" date="2024" name="Ann. Entomol. Soc. Am.">
        <title>Genomic analyses of the southern and eastern yellowjacket wasps (Hymenoptera: Vespidae) reveal evolutionary signatures of social life.</title>
        <authorList>
            <person name="Catto M.A."/>
            <person name="Caine P.B."/>
            <person name="Orr S.E."/>
            <person name="Hunt B.G."/>
            <person name="Goodisman M.A.D."/>
        </authorList>
    </citation>
    <scope>NUCLEOTIDE SEQUENCE [LARGE SCALE GENOMIC DNA]</scope>
    <source>
        <strain evidence="2">232</strain>
        <tissue evidence="2">Head and thorax</tissue>
    </source>
</reference>
<dbReference type="EMBL" id="JAYRBN010000054">
    <property type="protein sequence ID" value="KAL2743755.1"/>
    <property type="molecule type" value="Genomic_DNA"/>
</dbReference>
<sequence>MKEKKERGSYKYNKRYPLTSIVKVSALGKKEKKRTTRRVICKILSIGLIPLQLLLNLTLNVK</sequence>
<evidence type="ECO:0000256" key="1">
    <source>
        <dbReference type="SAM" id="Phobius"/>
    </source>
</evidence>
<keyword evidence="1" id="KW-1133">Transmembrane helix</keyword>
<evidence type="ECO:0000313" key="2">
    <source>
        <dbReference type="EMBL" id="KAL2743755.1"/>
    </source>
</evidence>
<comment type="caution">
    <text evidence="2">The sequence shown here is derived from an EMBL/GenBank/DDBJ whole genome shotgun (WGS) entry which is preliminary data.</text>
</comment>
<evidence type="ECO:0000313" key="3">
    <source>
        <dbReference type="Proteomes" id="UP001607303"/>
    </source>
</evidence>
<name>A0ABD2CG10_VESMC</name>
<proteinExistence type="predicted"/>
<gene>
    <name evidence="2" type="ORF">V1477_008013</name>
</gene>
<dbReference type="Proteomes" id="UP001607303">
    <property type="component" value="Unassembled WGS sequence"/>
</dbReference>
<keyword evidence="1" id="KW-0812">Transmembrane</keyword>
<accession>A0ABD2CG10</accession>
<feature type="transmembrane region" description="Helical" evidence="1">
    <location>
        <begin position="39"/>
        <end position="59"/>
    </location>
</feature>
<dbReference type="AlphaFoldDB" id="A0ABD2CG10"/>
<keyword evidence="3" id="KW-1185">Reference proteome</keyword>